<dbReference type="InterPro" id="IPR039448">
    <property type="entry name" value="Beta_helix"/>
</dbReference>
<organism evidence="4 5">
    <name type="scientific">Paenibacillus glycanilyticus</name>
    <dbReference type="NCBI Taxonomy" id="126569"/>
    <lineage>
        <taxon>Bacteria</taxon>
        <taxon>Bacillati</taxon>
        <taxon>Bacillota</taxon>
        <taxon>Bacilli</taxon>
        <taxon>Bacillales</taxon>
        <taxon>Paenibacillaceae</taxon>
        <taxon>Paenibacillus</taxon>
    </lineage>
</organism>
<dbReference type="SUPFAM" id="SSF49785">
    <property type="entry name" value="Galactose-binding domain-like"/>
    <property type="match status" value="1"/>
</dbReference>
<accession>A0ABQ6GJ55</accession>
<dbReference type="InterPro" id="IPR041542">
    <property type="entry name" value="GH43_C2"/>
</dbReference>
<dbReference type="Pfam" id="PF13229">
    <property type="entry name" value="Beta_helix"/>
    <property type="match status" value="1"/>
</dbReference>
<proteinExistence type="predicted"/>
<sequence length="1026" mass="109691">MKFRLIPITLVLAMVAVCFLPFVKPSVVHAAGTVYYVDSANGNDTNSGTSTGAPWQSLDKVNSITFQPGDSIQFKAGGVWTGTLSPKGSGTAGNPIQIDKYGTGSKPLIAGAGAASAVYFYNQEQWEIRNLEITNDAATSGVRRGIHLDGSSGTWTNPKVYQHFVLENLDIHNVKGDVNTDYAHNGGIIVWGTTWDYHVSDVTINNCTIHTVDSVGIYLNGAQTKYSSDLKVTNNLIYDVAADGAFVLNTTNGLIENNIVHDTHVRAGGYHVPLWVFAGKNNIIQYNEVYNTAAGGDAMAYDADYNSDGTIIQYNYSHNNAGGGFLVVNDGTVASNFNTNTVIRYNISQNDGGAVFNFNGTPKTTYVYNNTIYLPKTSQAKVINHSNWGGYAQNTYFYNNIIYNLGTGGYTFATSTNNVFENNVFYGNHPATEPADPYKITVDPQLASPGSGGIGKTSVAGYQLLNTSPAIGTGKLMTNNGGKDYFGNPVSSTSTPNIGAYQGAGLDPNNLPPLPTPPTDVNLLKNAGFETGDFTYWPNHYNSSTIGNVNPHTGTYAAKLTGSNAGIEQTVVNLYPNTIYKMYAWGISAGGGDAVLGVKNYGGSAIDVHVTSSTYGRKELTFTTGSSNTSATVYLYKGASSGDVYFDDMELYQFSAAPGGTGSVFPEGTNDEFNSTTLSSQWGWIRENNATWSLSTNPGSMRIVSEAGDLAGRADAKNVLLTGAPAGDWTIDTKLDGKPTSQWSQGGLIVYVDDLTYLRVTRLYGSGNQFQFDKQIGGVRTHTEVADTIASSVSYLRLIKTGNSYSAYYSADGVTFTQIGTAQTADLTDPKVGFIVCAGTGLTANFDYFHVGQPAIFSDNFEDGNSSGWTTVNGTWSVATDGTQVYKQTNTSGEANAYAGDSSWDNYAVQADIKLNNQVIDTGSGILARYTDSNNFYMLRLNLSGKLQLYKRVAGTFTLLGESAENVTVGTSYTLKLAVNGSTVKGYLNGVEKISKADTSLSSGKIGARSFNQSFSLDNVSVTEMQ</sequence>
<feature type="domain" description="Beta-xylosidase C-terminal Concanavalin A-like" evidence="3">
    <location>
        <begin position="670"/>
        <end position="833"/>
    </location>
</feature>
<comment type="caution">
    <text evidence="4">The sequence shown here is derived from an EMBL/GenBank/DDBJ whole genome shotgun (WGS) entry which is preliminary data.</text>
</comment>
<dbReference type="InterPro" id="IPR011050">
    <property type="entry name" value="Pectin_lyase_fold/virulence"/>
</dbReference>
<evidence type="ECO:0000256" key="1">
    <source>
        <dbReference type="SAM" id="SignalP"/>
    </source>
</evidence>
<dbReference type="RefSeq" id="WP_284241798.1">
    <property type="nucleotide sequence ID" value="NZ_BSSQ01000024.1"/>
</dbReference>
<dbReference type="InterPro" id="IPR051795">
    <property type="entry name" value="Glycosyl_Hydrlase_43"/>
</dbReference>
<protein>
    <submittedName>
        <fullName evidence="4">Uncharacterized protein</fullName>
    </submittedName>
</protein>
<dbReference type="InterPro" id="IPR006626">
    <property type="entry name" value="PbH1"/>
</dbReference>
<dbReference type="SUPFAM" id="SSF51126">
    <property type="entry name" value="Pectin lyase-like"/>
    <property type="match status" value="1"/>
</dbReference>
<evidence type="ECO:0000259" key="3">
    <source>
        <dbReference type="Pfam" id="PF17851"/>
    </source>
</evidence>
<dbReference type="SUPFAM" id="SSF49899">
    <property type="entry name" value="Concanavalin A-like lectins/glucanases"/>
    <property type="match status" value="2"/>
</dbReference>
<dbReference type="PANTHER" id="PTHR42812">
    <property type="entry name" value="BETA-XYLOSIDASE"/>
    <property type="match status" value="1"/>
</dbReference>
<dbReference type="Gene3D" id="2.60.120.200">
    <property type="match status" value="1"/>
</dbReference>
<keyword evidence="1" id="KW-0732">Signal</keyword>
<keyword evidence="5" id="KW-1185">Reference proteome</keyword>
<gene>
    <name evidence="4" type="ORF">MU1_53320</name>
</gene>
<reference evidence="4 5" key="1">
    <citation type="submission" date="2023-03" db="EMBL/GenBank/DDBJ databases">
        <title>Draft genome sequence of the bacteria which degrade cell wall of Tricholomamatutake.</title>
        <authorList>
            <person name="Konishi Y."/>
            <person name="Fukuta Y."/>
            <person name="Shirasaka N."/>
        </authorList>
    </citation>
    <scope>NUCLEOTIDE SEQUENCE [LARGE SCALE GENOMIC DNA]</scope>
    <source>
        <strain evidence="5">mu1</strain>
    </source>
</reference>
<dbReference type="Pfam" id="PF17851">
    <property type="entry name" value="GH43_C2"/>
    <property type="match status" value="1"/>
</dbReference>
<feature type="chain" id="PRO_5045119799" evidence="1">
    <location>
        <begin position="31"/>
        <end position="1026"/>
    </location>
</feature>
<dbReference type="Proteomes" id="UP001157114">
    <property type="component" value="Unassembled WGS sequence"/>
</dbReference>
<evidence type="ECO:0000259" key="2">
    <source>
        <dbReference type="Pfam" id="PF13229"/>
    </source>
</evidence>
<dbReference type="EMBL" id="BSSQ01000024">
    <property type="protein sequence ID" value="GLX70984.1"/>
    <property type="molecule type" value="Genomic_DNA"/>
</dbReference>
<evidence type="ECO:0000313" key="5">
    <source>
        <dbReference type="Proteomes" id="UP001157114"/>
    </source>
</evidence>
<evidence type="ECO:0000313" key="4">
    <source>
        <dbReference type="EMBL" id="GLX70984.1"/>
    </source>
</evidence>
<feature type="domain" description="Right handed beta helix" evidence="2">
    <location>
        <begin position="187"/>
        <end position="372"/>
    </location>
</feature>
<dbReference type="InterPro" id="IPR012334">
    <property type="entry name" value="Pectin_lyas_fold"/>
</dbReference>
<dbReference type="InterPro" id="IPR008979">
    <property type="entry name" value="Galactose-bd-like_sf"/>
</dbReference>
<dbReference type="InterPro" id="IPR013320">
    <property type="entry name" value="ConA-like_dom_sf"/>
</dbReference>
<name>A0ABQ6GJ55_9BACL</name>
<feature type="signal peptide" evidence="1">
    <location>
        <begin position="1"/>
        <end position="30"/>
    </location>
</feature>
<dbReference type="Gene3D" id="2.60.120.560">
    <property type="entry name" value="Exo-inulinase, domain 1"/>
    <property type="match status" value="1"/>
</dbReference>
<dbReference type="SMART" id="SM00710">
    <property type="entry name" value="PbH1"/>
    <property type="match status" value="9"/>
</dbReference>
<dbReference type="Gene3D" id="2.160.20.10">
    <property type="entry name" value="Single-stranded right-handed beta-helix, Pectin lyase-like"/>
    <property type="match status" value="1"/>
</dbReference>
<dbReference type="PANTHER" id="PTHR42812:SF12">
    <property type="entry name" value="BETA-XYLOSIDASE-RELATED"/>
    <property type="match status" value="1"/>
</dbReference>
<dbReference type="Gene3D" id="2.60.120.260">
    <property type="entry name" value="Galactose-binding domain-like"/>
    <property type="match status" value="1"/>
</dbReference>